<organism evidence="3 4">
    <name type="scientific">Mangrovihabitans endophyticus</name>
    <dbReference type="NCBI Taxonomy" id="1751298"/>
    <lineage>
        <taxon>Bacteria</taxon>
        <taxon>Bacillati</taxon>
        <taxon>Actinomycetota</taxon>
        <taxon>Actinomycetes</taxon>
        <taxon>Micromonosporales</taxon>
        <taxon>Micromonosporaceae</taxon>
        <taxon>Mangrovihabitans</taxon>
    </lineage>
</organism>
<reference evidence="3" key="2">
    <citation type="submission" date="2020-09" db="EMBL/GenBank/DDBJ databases">
        <authorList>
            <person name="Sun Q."/>
            <person name="Zhou Y."/>
        </authorList>
    </citation>
    <scope>NUCLEOTIDE SEQUENCE</scope>
    <source>
        <strain evidence="3">CGMCC 4.7299</strain>
    </source>
</reference>
<protein>
    <recommendedName>
        <fullName evidence="2">Helix-turn-helix domain-containing protein</fullName>
    </recommendedName>
</protein>
<feature type="region of interest" description="Disordered" evidence="1">
    <location>
        <begin position="1"/>
        <end position="22"/>
    </location>
</feature>
<dbReference type="AlphaFoldDB" id="A0A8J3FPM0"/>
<keyword evidence="4" id="KW-1185">Reference proteome</keyword>
<gene>
    <name evidence="3" type="ORF">GCM10012284_33500</name>
</gene>
<dbReference type="Pfam" id="PF12728">
    <property type="entry name" value="HTH_17"/>
    <property type="match status" value="1"/>
</dbReference>
<evidence type="ECO:0000313" key="4">
    <source>
        <dbReference type="Proteomes" id="UP000656042"/>
    </source>
</evidence>
<dbReference type="InterPro" id="IPR041657">
    <property type="entry name" value="HTH_17"/>
</dbReference>
<comment type="caution">
    <text evidence="3">The sequence shown here is derived from an EMBL/GenBank/DDBJ whole genome shotgun (WGS) entry which is preliminary data.</text>
</comment>
<dbReference type="Proteomes" id="UP000656042">
    <property type="component" value="Unassembled WGS sequence"/>
</dbReference>
<proteinExistence type="predicted"/>
<evidence type="ECO:0000256" key="1">
    <source>
        <dbReference type="SAM" id="MobiDB-lite"/>
    </source>
</evidence>
<feature type="domain" description="Helix-turn-helix" evidence="2">
    <location>
        <begin position="78"/>
        <end position="128"/>
    </location>
</feature>
<evidence type="ECO:0000313" key="3">
    <source>
        <dbReference type="EMBL" id="GGK96584.1"/>
    </source>
</evidence>
<reference evidence="3" key="1">
    <citation type="journal article" date="2014" name="Int. J. Syst. Evol. Microbiol.">
        <title>Complete genome sequence of Corynebacterium casei LMG S-19264T (=DSM 44701T), isolated from a smear-ripened cheese.</title>
        <authorList>
            <consortium name="US DOE Joint Genome Institute (JGI-PGF)"/>
            <person name="Walter F."/>
            <person name="Albersmeier A."/>
            <person name="Kalinowski J."/>
            <person name="Ruckert C."/>
        </authorList>
    </citation>
    <scope>NUCLEOTIDE SEQUENCE</scope>
    <source>
        <strain evidence="3">CGMCC 4.7299</strain>
    </source>
</reference>
<evidence type="ECO:0000259" key="2">
    <source>
        <dbReference type="Pfam" id="PF12728"/>
    </source>
</evidence>
<name>A0A8J3FPM0_9ACTN</name>
<accession>A0A8J3FPM0</accession>
<dbReference type="EMBL" id="BMMX01000014">
    <property type="protein sequence ID" value="GGK96584.1"/>
    <property type="molecule type" value="Genomic_DNA"/>
</dbReference>
<sequence>MARSSVLGEATRVEPTSDDRERVEAVGRAVAGASQAILRMPDGEEIPLPESLVAVLVASAGQLSQGHGVTVLATEVRLTPAEVGELLGLSRPFVARLLDAGDIPSEHLPDSKHRVVSLADVLEFQARRERRRAGRRRIADAVQAADLPY</sequence>
<feature type="compositionally biased region" description="Basic and acidic residues" evidence="1">
    <location>
        <begin position="11"/>
        <end position="22"/>
    </location>
</feature>